<proteinExistence type="predicted"/>
<gene>
    <name evidence="2" type="primary">parA</name>
    <name evidence="2" type="ORF">SOPEG_3523</name>
</gene>
<dbReference type="KEGG" id="pes:SOPEG_3523"/>
<organism evidence="2 3">
    <name type="scientific">Candidatus Sodalis pierantonii str. SOPE</name>
    <dbReference type="NCBI Taxonomy" id="2342"/>
    <lineage>
        <taxon>Bacteria</taxon>
        <taxon>Pseudomonadati</taxon>
        <taxon>Pseudomonadota</taxon>
        <taxon>Gammaproteobacteria</taxon>
        <taxon>Enterobacterales</taxon>
        <taxon>Bruguierivoracaceae</taxon>
        <taxon>Sodalis</taxon>
    </lineage>
</organism>
<keyword evidence="3" id="KW-1185">Reference proteome</keyword>
<name>W0HLR9_9GAMM</name>
<dbReference type="EMBL" id="CP006568">
    <property type="protein sequence ID" value="AHF74789.1"/>
    <property type="molecule type" value="Genomic_DNA"/>
</dbReference>
<dbReference type="STRING" id="2342.SOPEG_3523"/>
<dbReference type="eggNOG" id="COG1192">
    <property type="taxonomic scope" value="Bacteria"/>
</dbReference>
<dbReference type="PANTHER" id="PTHR13696:SF96">
    <property type="entry name" value="COBQ_COBB_MIND_PARA NUCLEOTIDE BINDING DOMAIN-CONTAINING PROTEIN"/>
    <property type="match status" value="1"/>
</dbReference>
<dbReference type="InterPro" id="IPR050678">
    <property type="entry name" value="DNA_Partitioning_ATPase"/>
</dbReference>
<evidence type="ECO:0000259" key="1">
    <source>
        <dbReference type="Pfam" id="PF01656"/>
    </source>
</evidence>
<dbReference type="PANTHER" id="PTHR13696">
    <property type="entry name" value="P-LOOP CONTAINING NUCLEOSIDE TRIPHOSPHATE HYDROLASE"/>
    <property type="match status" value="1"/>
</dbReference>
<dbReference type="CDD" id="cd02042">
    <property type="entry name" value="ParAB_family"/>
    <property type="match status" value="1"/>
</dbReference>
<evidence type="ECO:0000313" key="2">
    <source>
        <dbReference type="EMBL" id="AHF74789.1"/>
    </source>
</evidence>
<dbReference type="InterPro" id="IPR027417">
    <property type="entry name" value="P-loop_NTPase"/>
</dbReference>
<dbReference type="AlphaFoldDB" id="W0HLR9"/>
<dbReference type="PIRSF" id="PIRSF009320">
    <property type="entry name" value="Nuc_binding_HP_1000"/>
    <property type="match status" value="1"/>
</dbReference>
<sequence length="216" mass="24623">MILMFGSHKGGVGKSTMLIMILIYLMNKRGKKCAILECDDQRSIKDWATERINLGLSTIDYFESYTSIADKARKLNNTYDYVFLDSPGKKSPEFRKGLSCADVLLSFIDPTAQIEINTLAQLVADVKEAQTLNTKLSAWLILNRCPTDPRDTEASSLRSMLNDDPDWLPVPRQRIFYRKAYKTAYNTGMGVHEYNDKSRNKARAEIELLVKELKII</sequence>
<dbReference type="Gene3D" id="3.40.50.300">
    <property type="entry name" value="P-loop containing nucleotide triphosphate hydrolases"/>
    <property type="match status" value="1"/>
</dbReference>
<evidence type="ECO:0000313" key="3">
    <source>
        <dbReference type="Proteomes" id="UP000019025"/>
    </source>
</evidence>
<dbReference type="Proteomes" id="UP000019025">
    <property type="component" value="Chromosome"/>
</dbReference>
<feature type="domain" description="CobQ/CobB/MinD/ParA nucleotide binding" evidence="1">
    <location>
        <begin position="4"/>
        <end position="188"/>
    </location>
</feature>
<accession>W0HLR9</accession>
<reference evidence="2 3" key="1">
    <citation type="journal article" date="2014" name="Genome Biol. Evol.">
        <title>Genome degeneration and adaptation in a nascent stage of symbiosis.</title>
        <authorList>
            <person name="Oakeson K.F."/>
            <person name="Gil R."/>
            <person name="Clayton A.L."/>
            <person name="Dunn D.M."/>
            <person name="von Niederhausern A.C."/>
            <person name="Hamil C."/>
            <person name="Aoyagi A."/>
            <person name="Duval B."/>
            <person name="Baca A."/>
            <person name="Silva F.J."/>
            <person name="Vallier A."/>
            <person name="Jackson D.G."/>
            <person name="Latorre A."/>
            <person name="Weiss R.B."/>
            <person name="Heddi A."/>
            <person name="Moya A."/>
            <person name="Dale C."/>
        </authorList>
    </citation>
    <scope>NUCLEOTIDE SEQUENCE [LARGE SCALE GENOMIC DNA]</scope>
    <source>
        <strain evidence="3">none</strain>
    </source>
</reference>
<dbReference type="SUPFAM" id="SSF52540">
    <property type="entry name" value="P-loop containing nucleoside triphosphate hydrolases"/>
    <property type="match status" value="1"/>
</dbReference>
<protein>
    <submittedName>
        <fullName evidence="2">Putative plasmid partition protein A</fullName>
    </submittedName>
</protein>
<dbReference type="Pfam" id="PF01656">
    <property type="entry name" value="CbiA"/>
    <property type="match status" value="1"/>
</dbReference>
<dbReference type="InterPro" id="IPR002586">
    <property type="entry name" value="CobQ/CobB/MinD/ParA_Nub-bd_dom"/>
</dbReference>
<dbReference type="HOGENOM" id="CLU_037612_5_4_6"/>